<feature type="domain" description="Activator of Hsp90 ATPase homologue 1/2-like C-terminal" evidence="2">
    <location>
        <begin position="12"/>
        <end position="138"/>
    </location>
</feature>
<protein>
    <submittedName>
        <fullName evidence="3">SRPBCC domain-containing protein</fullName>
    </submittedName>
</protein>
<gene>
    <name evidence="3" type="ORF">ACFQ0P_08495</name>
</gene>
<dbReference type="Proteomes" id="UP001597055">
    <property type="component" value="Unassembled WGS sequence"/>
</dbReference>
<dbReference type="EMBL" id="JBHTII010000001">
    <property type="protein sequence ID" value="MFD0790435.1"/>
    <property type="molecule type" value="Genomic_DNA"/>
</dbReference>
<dbReference type="SUPFAM" id="SSF55961">
    <property type="entry name" value="Bet v1-like"/>
    <property type="match status" value="1"/>
</dbReference>
<name>A0ABW3AHI2_9MICO</name>
<dbReference type="Gene3D" id="3.30.530.20">
    <property type="match status" value="1"/>
</dbReference>
<dbReference type="InterPro" id="IPR013538">
    <property type="entry name" value="ASHA1/2-like_C"/>
</dbReference>
<evidence type="ECO:0000313" key="3">
    <source>
        <dbReference type="EMBL" id="MFD0790435.1"/>
    </source>
</evidence>
<reference evidence="4" key="1">
    <citation type="journal article" date="2019" name="Int. J. Syst. Evol. Microbiol.">
        <title>The Global Catalogue of Microorganisms (GCM) 10K type strain sequencing project: providing services to taxonomists for standard genome sequencing and annotation.</title>
        <authorList>
            <consortium name="The Broad Institute Genomics Platform"/>
            <consortium name="The Broad Institute Genome Sequencing Center for Infectious Disease"/>
            <person name="Wu L."/>
            <person name="Ma J."/>
        </authorList>
    </citation>
    <scope>NUCLEOTIDE SEQUENCE [LARGE SCALE GENOMIC DNA]</scope>
    <source>
        <strain evidence="4">CCUG 54523</strain>
    </source>
</reference>
<dbReference type="RefSeq" id="WP_204978260.1">
    <property type="nucleotide sequence ID" value="NZ_JBHTII010000001.1"/>
</dbReference>
<evidence type="ECO:0000259" key="2">
    <source>
        <dbReference type="Pfam" id="PF08327"/>
    </source>
</evidence>
<dbReference type="InterPro" id="IPR023393">
    <property type="entry name" value="START-like_dom_sf"/>
</dbReference>
<evidence type="ECO:0000313" key="4">
    <source>
        <dbReference type="Proteomes" id="UP001597055"/>
    </source>
</evidence>
<organism evidence="3 4">
    <name type="scientific">Microbacterium insulae</name>
    <dbReference type="NCBI Taxonomy" id="483014"/>
    <lineage>
        <taxon>Bacteria</taxon>
        <taxon>Bacillati</taxon>
        <taxon>Actinomycetota</taxon>
        <taxon>Actinomycetes</taxon>
        <taxon>Micrococcales</taxon>
        <taxon>Microbacteriaceae</taxon>
        <taxon>Microbacterium</taxon>
    </lineage>
</organism>
<comment type="caution">
    <text evidence="3">The sequence shown here is derived from an EMBL/GenBank/DDBJ whole genome shotgun (WGS) entry which is preliminary data.</text>
</comment>
<accession>A0ABW3AHI2</accession>
<sequence length="150" mass="16557">MSTQKIQVVVEATPEEVWKAITDPAVTPEYYYGFEAHYDDLAPGAPYDYTVGGESVISGNLREVDSGRVLEMTFNGRWNEQVAELPESVVRYELGDTAMSVPGLTHLTLIHEGLPDTDAARDIERGWVLILSGLKTLTETGRPLVPVRAH</sequence>
<keyword evidence="4" id="KW-1185">Reference proteome</keyword>
<evidence type="ECO:0000256" key="1">
    <source>
        <dbReference type="ARBA" id="ARBA00006817"/>
    </source>
</evidence>
<dbReference type="Pfam" id="PF08327">
    <property type="entry name" value="AHSA1"/>
    <property type="match status" value="1"/>
</dbReference>
<proteinExistence type="inferred from homology"/>
<comment type="similarity">
    <text evidence="1">Belongs to the AHA1 family.</text>
</comment>